<evidence type="ECO:0000313" key="3">
    <source>
        <dbReference type="Proteomes" id="UP000029120"/>
    </source>
</evidence>
<dbReference type="AlphaFoldDB" id="A0A087HGF6"/>
<dbReference type="InterPro" id="IPR055294">
    <property type="entry name" value="FBL60-like"/>
</dbReference>
<gene>
    <name evidence="2" type="ordered locus">AALP_Aa2g099400</name>
</gene>
<dbReference type="EMBL" id="CM002870">
    <property type="protein sequence ID" value="KFK41208.1"/>
    <property type="molecule type" value="Genomic_DNA"/>
</dbReference>
<dbReference type="OMA" id="ESANIWL"/>
<dbReference type="PANTHER" id="PTHR31293">
    <property type="entry name" value="RNI-LIKE SUPERFAMILY PROTEIN"/>
    <property type="match status" value="1"/>
</dbReference>
<dbReference type="Proteomes" id="UP000029120">
    <property type="component" value="Chromosome 2"/>
</dbReference>
<keyword evidence="3" id="KW-1185">Reference proteome</keyword>
<organism evidence="2 3">
    <name type="scientific">Arabis alpina</name>
    <name type="common">Alpine rock-cress</name>
    <dbReference type="NCBI Taxonomy" id="50452"/>
    <lineage>
        <taxon>Eukaryota</taxon>
        <taxon>Viridiplantae</taxon>
        <taxon>Streptophyta</taxon>
        <taxon>Embryophyta</taxon>
        <taxon>Tracheophyta</taxon>
        <taxon>Spermatophyta</taxon>
        <taxon>Magnoliopsida</taxon>
        <taxon>eudicotyledons</taxon>
        <taxon>Gunneridae</taxon>
        <taxon>Pentapetalae</taxon>
        <taxon>rosids</taxon>
        <taxon>malvids</taxon>
        <taxon>Brassicales</taxon>
        <taxon>Brassicaceae</taxon>
        <taxon>Arabideae</taxon>
        <taxon>Arabis</taxon>
    </lineage>
</organism>
<feature type="domain" description="F-box/LRR-repeat protein 15/At3g58940/PEG3-like LRR" evidence="1">
    <location>
        <begin position="37"/>
        <end position="134"/>
    </location>
</feature>
<proteinExistence type="predicted"/>
<protein>
    <recommendedName>
        <fullName evidence="1">F-box/LRR-repeat protein 15/At3g58940/PEG3-like LRR domain-containing protein</fullName>
    </recommendedName>
</protein>
<name>A0A087HGF6_ARAAL</name>
<dbReference type="SUPFAM" id="SSF52047">
    <property type="entry name" value="RNI-like"/>
    <property type="match status" value="1"/>
</dbReference>
<dbReference type="InterPro" id="IPR055411">
    <property type="entry name" value="LRR_FXL15/At3g58940/PEG3-like"/>
</dbReference>
<dbReference type="Pfam" id="PF24758">
    <property type="entry name" value="LRR_At5g56370"/>
    <property type="match status" value="1"/>
</dbReference>
<dbReference type="eggNOG" id="ENOG502RXIZ">
    <property type="taxonomic scope" value="Eukaryota"/>
</dbReference>
<dbReference type="PANTHER" id="PTHR31293:SF16">
    <property type="entry name" value="RNI-LIKE SUPERFAMILY PROTEIN"/>
    <property type="match status" value="1"/>
</dbReference>
<dbReference type="Gramene" id="KFK41208">
    <property type="protein sequence ID" value="KFK41208"/>
    <property type="gene ID" value="AALP_AA2G099400"/>
</dbReference>
<evidence type="ECO:0000259" key="1">
    <source>
        <dbReference type="Pfam" id="PF24758"/>
    </source>
</evidence>
<reference evidence="3" key="1">
    <citation type="journal article" date="2015" name="Nat. Plants">
        <title>Genome expansion of Arabis alpina linked with retrotransposition and reduced symmetric DNA methylation.</title>
        <authorList>
            <person name="Willing E.M."/>
            <person name="Rawat V."/>
            <person name="Mandakova T."/>
            <person name="Maumus F."/>
            <person name="James G.V."/>
            <person name="Nordstroem K.J."/>
            <person name="Becker C."/>
            <person name="Warthmann N."/>
            <person name="Chica C."/>
            <person name="Szarzynska B."/>
            <person name="Zytnicki M."/>
            <person name="Albani M.C."/>
            <person name="Kiefer C."/>
            <person name="Bergonzi S."/>
            <person name="Castaings L."/>
            <person name="Mateos J.L."/>
            <person name="Berns M.C."/>
            <person name="Bujdoso N."/>
            <person name="Piofczyk T."/>
            <person name="de Lorenzo L."/>
            <person name="Barrero-Sicilia C."/>
            <person name="Mateos I."/>
            <person name="Piednoel M."/>
            <person name="Hagmann J."/>
            <person name="Chen-Min-Tao R."/>
            <person name="Iglesias-Fernandez R."/>
            <person name="Schuster S.C."/>
            <person name="Alonso-Blanco C."/>
            <person name="Roudier F."/>
            <person name="Carbonero P."/>
            <person name="Paz-Ares J."/>
            <person name="Davis S.J."/>
            <person name="Pecinka A."/>
            <person name="Quesneville H."/>
            <person name="Colot V."/>
            <person name="Lysak M.A."/>
            <person name="Weigel D."/>
            <person name="Coupland G."/>
            <person name="Schneeberger K."/>
        </authorList>
    </citation>
    <scope>NUCLEOTIDE SEQUENCE [LARGE SCALE GENOMIC DNA]</scope>
    <source>
        <strain evidence="3">cv. Pajares</strain>
    </source>
</reference>
<evidence type="ECO:0000313" key="2">
    <source>
        <dbReference type="EMBL" id="KFK41208.1"/>
    </source>
</evidence>
<sequence>MDFVDRVLALQGDSPIHKFSLKIEDGNDPVDPNHIFSWILNVLQRGVLDLDLCMDLIKDCQFPAEIFMSETLVRLRLNNGYGPTIDFEDVNLPKLKSLHMDSAHLEKSGIGLSKLLSGCHMLEDLVLDEISTCLWDFSSVYVTTLKKLTYGWGGRDENTKSVSFDTLNLVYLEYVDTIANKYPKVNFGTLVEARINLRISDDQIWDVRIKAEASSSDHSESDEENDMDEEENTVVNATVFIMGLSNVKILYLSANTLE</sequence>
<dbReference type="OrthoDB" id="1033907at2759"/>
<accession>A0A087HGF6</accession>